<comment type="subcellular location">
    <subcellularLocation>
        <location evidence="1">Membrane</location>
        <topology evidence="1">Multi-pass membrane protein</topology>
    </subcellularLocation>
</comment>
<dbReference type="KEGG" id="fki:FK004_08525"/>
<feature type="transmembrane region" description="Helical" evidence="5">
    <location>
        <begin position="97"/>
        <end position="114"/>
    </location>
</feature>
<keyword evidence="4 5" id="KW-0472">Membrane</keyword>
<protein>
    <submittedName>
        <fullName evidence="6">DoxX family protein</fullName>
    </submittedName>
</protein>
<evidence type="ECO:0000256" key="5">
    <source>
        <dbReference type="SAM" id="Phobius"/>
    </source>
</evidence>
<gene>
    <name evidence="6" type="ORF">FK004_08525</name>
</gene>
<feature type="transmembrane region" description="Helical" evidence="5">
    <location>
        <begin position="7"/>
        <end position="26"/>
    </location>
</feature>
<keyword evidence="7" id="KW-1185">Reference proteome</keyword>
<reference evidence="6 7" key="1">
    <citation type="submission" date="2017-04" db="EMBL/GenBank/DDBJ databases">
        <title>Complete genome sequence of Flavobacterium kingsejong AJ004.</title>
        <authorList>
            <person name="Lee P.C."/>
        </authorList>
    </citation>
    <scope>NUCLEOTIDE SEQUENCE [LARGE SCALE GENOMIC DNA]</scope>
    <source>
        <strain evidence="6 7">AJ004</strain>
    </source>
</reference>
<evidence type="ECO:0000313" key="7">
    <source>
        <dbReference type="Proteomes" id="UP000244677"/>
    </source>
</evidence>
<dbReference type="OrthoDB" id="8161897at2"/>
<dbReference type="InterPro" id="IPR032808">
    <property type="entry name" value="DoxX"/>
</dbReference>
<accession>A0A2S1LNR6</accession>
<evidence type="ECO:0000256" key="4">
    <source>
        <dbReference type="ARBA" id="ARBA00023136"/>
    </source>
</evidence>
<keyword evidence="3 5" id="KW-1133">Transmembrane helix</keyword>
<evidence type="ECO:0000256" key="1">
    <source>
        <dbReference type="ARBA" id="ARBA00004141"/>
    </source>
</evidence>
<organism evidence="6 7">
    <name type="scientific">Flavobacterium kingsejongi</name>
    <dbReference type="NCBI Taxonomy" id="1678728"/>
    <lineage>
        <taxon>Bacteria</taxon>
        <taxon>Pseudomonadati</taxon>
        <taxon>Bacteroidota</taxon>
        <taxon>Flavobacteriia</taxon>
        <taxon>Flavobacteriales</taxon>
        <taxon>Flavobacteriaceae</taxon>
        <taxon>Flavobacterium</taxon>
    </lineage>
</organism>
<sequence>MKIAIVIVRILLGLLFLFASVTYFMHATPPPELQGNAKLFTDGLTASGYMMPLVKSIELLCAIAFLSGRMVTLANIVILPVTVNILMINIFLLPEGLPIALVVFLANLFLIYAYRDNYRTVFRLKRNENNTLT</sequence>
<dbReference type="AlphaFoldDB" id="A0A2S1LNR6"/>
<evidence type="ECO:0000256" key="3">
    <source>
        <dbReference type="ARBA" id="ARBA00022989"/>
    </source>
</evidence>
<feature type="transmembrane region" description="Helical" evidence="5">
    <location>
        <begin position="73"/>
        <end position="91"/>
    </location>
</feature>
<evidence type="ECO:0000313" key="6">
    <source>
        <dbReference type="EMBL" id="AWG25276.1"/>
    </source>
</evidence>
<dbReference type="EMBL" id="CP020919">
    <property type="protein sequence ID" value="AWG25276.1"/>
    <property type="molecule type" value="Genomic_DNA"/>
</dbReference>
<name>A0A2S1LNR6_9FLAO</name>
<dbReference type="Pfam" id="PF07681">
    <property type="entry name" value="DoxX"/>
    <property type="match status" value="1"/>
</dbReference>
<dbReference type="Proteomes" id="UP000244677">
    <property type="component" value="Chromosome"/>
</dbReference>
<proteinExistence type="predicted"/>
<keyword evidence="2 5" id="KW-0812">Transmembrane</keyword>
<evidence type="ECO:0000256" key="2">
    <source>
        <dbReference type="ARBA" id="ARBA00022692"/>
    </source>
</evidence>
<feature type="transmembrane region" description="Helical" evidence="5">
    <location>
        <begin position="46"/>
        <end position="66"/>
    </location>
</feature>
<dbReference type="RefSeq" id="WP_108736879.1">
    <property type="nucleotide sequence ID" value="NZ_CP020919.1"/>
</dbReference>